<dbReference type="EMBL" id="BSYI01000024">
    <property type="protein sequence ID" value="GMG83768.1"/>
    <property type="molecule type" value="Genomic_DNA"/>
</dbReference>
<proteinExistence type="predicted"/>
<organism evidence="1 2">
    <name type="scientific">Paralimibaculum aggregatum</name>
    <dbReference type="NCBI Taxonomy" id="3036245"/>
    <lineage>
        <taxon>Bacteria</taxon>
        <taxon>Pseudomonadati</taxon>
        <taxon>Pseudomonadota</taxon>
        <taxon>Alphaproteobacteria</taxon>
        <taxon>Rhodobacterales</taxon>
        <taxon>Paracoccaceae</taxon>
        <taxon>Paralimibaculum</taxon>
    </lineage>
</organism>
<protein>
    <recommendedName>
        <fullName evidence="3">DUF3829 domain-containing protein</fullName>
    </recommendedName>
</protein>
<comment type="caution">
    <text evidence="1">The sequence shown here is derived from an EMBL/GenBank/DDBJ whole genome shotgun (WGS) entry which is preliminary data.</text>
</comment>
<reference evidence="1 2" key="1">
    <citation type="submission" date="2023-04" db="EMBL/GenBank/DDBJ databases">
        <title>Marinoamorphus aggregata gen. nov., sp. Nov., isolate from tissue of brittle star Ophioplocus japonicus.</title>
        <authorList>
            <person name="Kawano K."/>
            <person name="Sawayama S."/>
            <person name="Nakagawa S."/>
        </authorList>
    </citation>
    <scope>NUCLEOTIDE SEQUENCE [LARGE SCALE GENOMIC DNA]</scope>
    <source>
        <strain evidence="1 2">NKW23</strain>
    </source>
</reference>
<evidence type="ECO:0008006" key="3">
    <source>
        <dbReference type="Google" id="ProtNLM"/>
    </source>
</evidence>
<gene>
    <name evidence="1" type="ORF">LNKW23_29820</name>
</gene>
<sequence length="355" mass="38335">MGEAAAAMRDARRAGFVRRMLAGLVALVLLLPAAAAADAGPNPLAVARDLRRGAELMRDAVALEFALTEASRWFDDVLATGIDGGEAAMNARAVQQRALPAIADLEARLRVYAPGLKPRPPLYPLRGQSLRLLADYPAYLRRLSGILAVQAEAAGSADTKALESLAESWLATSEVWFDRFYHVINAELAQMPTDSPEHFALRIAAEDFRVARAERRLVEALDPVTARARLITLGEAQERFGLRVAAARAAAEALMPAYRDGLARLFAPLVGETEAAARADAAMSVLRAQFALYDESVAISRARLGLFFLWTQDPQDPGLPRRWAEISARIAALSARLGAAQVAYFTALAPPEEDP</sequence>
<evidence type="ECO:0000313" key="2">
    <source>
        <dbReference type="Proteomes" id="UP001239909"/>
    </source>
</evidence>
<name>A0ABQ6LR12_9RHOB</name>
<dbReference type="Proteomes" id="UP001239909">
    <property type="component" value="Unassembled WGS sequence"/>
</dbReference>
<keyword evidence="2" id="KW-1185">Reference proteome</keyword>
<accession>A0ABQ6LR12</accession>
<dbReference type="RefSeq" id="WP_285672570.1">
    <property type="nucleotide sequence ID" value="NZ_BSYI01000024.1"/>
</dbReference>
<evidence type="ECO:0000313" key="1">
    <source>
        <dbReference type="EMBL" id="GMG83768.1"/>
    </source>
</evidence>